<proteinExistence type="predicted"/>
<accession>A0A6C0L9W3</accession>
<evidence type="ECO:0000313" key="1">
    <source>
        <dbReference type="EMBL" id="QHU26481.1"/>
    </source>
</evidence>
<reference evidence="1" key="1">
    <citation type="journal article" date="2020" name="Nature">
        <title>Giant virus diversity and host interactions through global metagenomics.</title>
        <authorList>
            <person name="Schulz F."/>
            <person name="Roux S."/>
            <person name="Paez-Espino D."/>
            <person name="Jungbluth S."/>
            <person name="Walsh D.A."/>
            <person name="Denef V.J."/>
            <person name="McMahon K.D."/>
            <person name="Konstantinidis K.T."/>
            <person name="Eloe-Fadrosh E.A."/>
            <person name="Kyrpides N.C."/>
            <person name="Woyke T."/>
        </authorList>
    </citation>
    <scope>NUCLEOTIDE SEQUENCE</scope>
    <source>
        <strain evidence="1">GVMAG-M-3300027759-16</strain>
    </source>
</reference>
<dbReference type="EMBL" id="MN740441">
    <property type="protein sequence ID" value="QHU26481.1"/>
    <property type="molecule type" value="Genomic_DNA"/>
</dbReference>
<protein>
    <submittedName>
        <fullName evidence="1">Uncharacterized protein</fullName>
    </submittedName>
</protein>
<dbReference type="AlphaFoldDB" id="A0A6C0L9W3"/>
<organism evidence="1">
    <name type="scientific">viral metagenome</name>
    <dbReference type="NCBI Taxonomy" id="1070528"/>
    <lineage>
        <taxon>unclassified sequences</taxon>
        <taxon>metagenomes</taxon>
        <taxon>organismal metagenomes</taxon>
    </lineage>
</organism>
<name>A0A6C0L9W3_9ZZZZ</name>
<sequence>MDAVQRLNVGGHLIIDQVHKIKSVPMETWPEGGNCSCCIQLQWRVFKGSDIRTGRHARLFQLNMFVLIAV</sequence>